<feature type="non-terminal residue" evidence="1">
    <location>
        <position position="72"/>
    </location>
</feature>
<gene>
    <name evidence="1" type="ORF">S01H1_85574</name>
</gene>
<evidence type="ECO:0000313" key="1">
    <source>
        <dbReference type="EMBL" id="GAG41982.1"/>
    </source>
</evidence>
<name>X0Y3T9_9ZZZZ</name>
<protein>
    <submittedName>
        <fullName evidence="1">Uncharacterized protein</fullName>
    </submittedName>
</protein>
<dbReference type="AlphaFoldDB" id="X0Y3T9"/>
<sequence length="72" mass="7809">MRVLATVLVLSAGLVLSLKAPAGPEETDYSPEFFLAGAEGELFYSYTKNGKWFVAGIESGRKWESPGEVLQV</sequence>
<organism evidence="1">
    <name type="scientific">marine sediment metagenome</name>
    <dbReference type="NCBI Taxonomy" id="412755"/>
    <lineage>
        <taxon>unclassified sequences</taxon>
        <taxon>metagenomes</taxon>
        <taxon>ecological metagenomes</taxon>
    </lineage>
</organism>
<proteinExistence type="predicted"/>
<dbReference type="EMBL" id="BARS01058829">
    <property type="protein sequence ID" value="GAG41982.1"/>
    <property type="molecule type" value="Genomic_DNA"/>
</dbReference>
<accession>X0Y3T9</accession>
<comment type="caution">
    <text evidence="1">The sequence shown here is derived from an EMBL/GenBank/DDBJ whole genome shotgun (WGS) entry which is preliminary data.</text>
</comment>
<reference evidence="1" key="1">
    <citation type="journal article" date="2014" name="Front. Microbiol.">
        <title>High frequency of phylogenetically diverse reductive dehalogenase-homologous genes in deep subseafloor sedimentary metagenomes.</title>
        <authorList>
            <person name="Kawai M."/>
            <person name="Futagami T."/>
            <person name="Toyoda A."/>
            <person name="Takaki Y."/>
            <person name="Nishi S."/>
            <person name="Hori S."/>
            <person name="Arai W."/>
            <person name="Tsubouchi T."/>
            <person name="Morono Y."/>
            <person name="Uchiyama I."/>
            <person name="Ito T."/>
            <person name="Fujiyama A."/>
            <person name="Inagaki F."/>
            <person name="Takami H."/>
        </authorList>
    </citation>
    <scope>NUCLEOTIDE SEQUENCE</scope>
    <source>
        <strain evidence="1">Expedition CK06-06</strain>
    </source>
</reference>